<evidence type="ECO:0000313" key="4">
    <source>
        <dbReference type="Proteomes" id="UP001642405"/>
    </source>
</evidence>
<feature type="signal peptide" evidence="2">
    <location>
        <begin position="1"/>
        <end position="21"/>
    </location>
</feature>
<dbReference type="EMBL" id="CAWUHB010000023">
    <property type="protein sequence ID" value="CAK7221763.1"/>
    <property type="molecule type" value="Genomic_DNA"/>
</dbReference>
<evidence type="ECO:0000313" key="3">
    <source>
        <dbReference type="EMBL" id="CAK7221763.1"/>
    </source>
</evidence>
<name>A0ABP0BQ68_9PEZI</name>
<protein>
    <submittedName>
        <fullName evidence="3">Uncharacterized protein</fullName>
    </submittedName>
</protein>
<keyword evidence="1" id="KW-0472">Membrane</keyword>
<feature type="chain" id="PRO_5046295431" evidence="2">
    <location>
        <begin position="22"/>
        <end position="153"/>
    </location>
</feature>
<feature type="transmembrane region" description="Helical" evidence="1">
    <location>
        <begin position="57"/>
        <end position="76"/>
    </location>
</feature>
<sequence>MPSAVLARLAFLLHAAVETPAAVTFLFAPERQLSPALLASQAGGNSGAEVLPVLQNLGGLLASSVALSLVMAVWGCTSPSASSTENQLRGGIALALGGYHIFPCRRAYLRRKYSIGLKGQQGKTLGGPAVHLVVHVVCLVAFMLAALVDFDLL</sequence>
<accession>A0ABP0BQ68</accession>
<keyword evidence="2" id="KW-0732">Signal</keyword>
<feature type="transmembrane region" description="Helical" evidence="1">
    <location>
        <begin position="88"/>
        <end position="109"/>
    </location>
</feature>
<evidence type="ECO:0000256" key="2">
    <source>
        <dbReference type="SAM" id="SignalP"/>
    </source>
</evidence>
<proteinExistence type="predicted"/>
<comment type="caution">
    <text evidence="3">The sequence shown here is derived from an EMBL/GenBank/DDBJ whole genome shotgun (WGS) entry which is preliminary data.</text>
</comment>
<dbReference type="Proteomes" id="UP001642405">
    <property type="component" value="Unassembled WGS sequence"/>
</dbReference>
<gene>
    <name evidence="3" type="ORF">SCUCBS95973_004610</name>
</gene>
<feature type="transmembrane region" description="Helical" evidence="1">
    <location>
        <begin position="129"/>
        <end position="148"/>
    </location>
</feature>
<keyword evidence="1" id="KW-1133">Transmembrane helix</keyword>
<keyword evidence="1" id="KW-0812">Transmembrane</keyword>
<organism evidence="3 4">
    <name type="scientific">Sporothrix curviconia</name>
    <dbReference type="NCBI Taxonomy" id="1260050"/>
    <lineage>
        <taxon>Eukaryota</taxon>
        <taxon>Fungi</taxon>
        <taxon>Dikarya</taxon>
        <taxon>Ascomycota</taxon>
        <taxon>Pezizomycotina</taxon>
        <taxon>Sordariomycetes</taxon>
        <taxon>Sordariomycetidae</taxon>
        <taxon>Ophiostomatales</taxon>
        <taxon>Ophiostomataceae</taxon>
        <taxon>Sporothrix</taxon>
    </lineage>
</organism>
<evidence type="ECO:0000256" key="1">
    <source>
        <dbReference type="SAM" id="Phobius"/>
    </source>
</evidence>
<reference evidence="3 4" key="1">
    <citation type="submission" date="2024-01" db="EMBL/GenBank/DDBJ databases">
        <authorList>
            <person name="Allen C."/>
            <person name="Tagirdzhanova G."/>
        </authorList>
    </citation>
    <scope>NUCLEOTIDE SEQUENCE [LARGE SCALE GENOMIC DNA]</scope>
</reference>
<keyword evidence="4" id="KW-1185">Reference proteome</keyword>